<dbReference type="InterPro" id="IPR016040">
    <property type="entry name" value="NAD(P)-bd_dom"/>
</dbReference>
<organism evidence="2 3">
    <name type="scientific">Vanrija albida</name>
    <dbReference type="NCBI Taxonomy" id="181172"/>
    <lineage>
        <taxon>Eukaryota</taxon>
        <taxon>Fungi</taxon>
        <taxon>Dikarya</taxon>
        <taxon>Basidiomycota</taxon>
        <taxon>Agaricomycotina</taxon>
        <taxon>Tremellomycetes</taxon>
        <taxon>Trichosporonales</taxon>
        <taxon>Trichosporonaceae</taxon>
        <taxon>Vanrija</taxon>
    </lineage>
</organism>
<evidence type="ECO:0000313" key="2">
    <source>
        <dbReference type="EMBL" id="KAL1412844.1"/>
    </source>
</evidence>
<comment type="caution">
    <text evidence="2">The sequence shown here is derived from an EMBL/GenBank/DDBJ whole genome shotgun (WGS) entry which is preliminary data.</text>
</comment>
<reference evidence="2 3" key="1">
    <citation type="submission" date="2023-08" db="EMBL/GenBank/DDBJ databases">
        <title>Annotated Genome Sequence of Vanrija albida AlHP1.</title>
        <authorList>
            <person name="Herzog R."/>
        </authorList>
    </citation>
    <scope>NUCLEOTIDE SEQUENCE [LARGE SCALE GENOMIC DNA]</scope>
    <source>
        <strain evidence="2 3">AlHP1</strain>
    </source>
</reference>
<dbReference type="RefSeq" id="XP_069212788.1">
    <property type="nucleotide sequence ID" value="XM_069349244.1"/>
</dbReference>
<dbReference type="PANTHER" id="PTHR15020:SF50">
    <property type="entry name" value="UPF0659 PROTEIN YMR090W"/>
    <property type="match status" value="1"/>
</dbReference>
<dbReference type="InterPro" id="IPR036291">
    <property type="entry name" value="NAD(P)-bd_dom_sf"/>
</dbReference>
<dbReference type="Proteomes" id="UP001565368">
    <property type="component" value="Unassembled WGS sequence"/>
</dbReference>
<dbReference type="EMBL" id="JBBXJM010000001">
    <property type="protein sequence ID" value="KAL1412844.1"/>
    <property type="molecule type" value="Genomic_DNA"/>
</dbReference>
<sequence>MHLAILGASRGVNYHTLLAALSDPAITRVSLLLRRADALDADGVVGPAVKSGRVRVVAGDATREEDVAALLEETPDVVVTSIGGVPRLTLRGIVLDQPSVCTRAAVALLRALARLGATPRLVAISSMGIGDNHGAMPLALRDKEGLEYLVRRAARGLPTPDAVPPVVAEPAAVREDFLPEVVVVRPALLTDGSGGHAVKAAADAYTYYVSRADVGRFVATRCLQGEEWANKAPVVGY</sequence>
<proteinExistence type="predicted"/>
<protein>
    <recommendedName>
        <fullName evidence="1">NAD(P)-binding domain-containing protein</fullName>
    </recommendedName>
</protein>
<keyword evidence="3" id="KW-1185">Reference proteome</keyword>
<feature type="domain" description="NAD(P)-binding" evidence="1">
    <location>
        <begin position="8"/>
        <end position="220"/>
    </location>
</feature>
<evidence type="ECO:0000259" key="1">
    <source>
        <dbReference type="Pfam" id="PF13460"/>
    </source>
</evidence>
<dbReference type="Gene3D" id="3.40.50.720">
    <property type="entry name" value="NAD(P)-binding Rossmann-like Domain"/>
    <property type="match status" value="1"/>
</dbReference>
<dbReference type="Pfam" id="PF13460">
    <property type="entry name" value="NAD_binding_10"/>
    <property type="match status" value="1"/>
</dbReference>
<name>A0ABR3QDP9_9TREE</name>
<accession>A0ABR3QDP9</accession>
<dbReference type="GeneID" id="95981636"/>
<dbReference type="PANTHER" id="PTHR15020">
    <property type="entry name" value="FLAVIN REDUCTASE-RELATED"/>
    <property type="match status" value="1"/>
</dbReference>
<gene>
    <name evidence="2" type="ORF">Q8F55_000593</name>
</gene>
<evidence type="ECO:0000313" key="3">
    <source>
        <dbReference type="Proteomes" id="UP001565368"/>
    </source>
</evidence>
<dbReference type="SUPFAM" id="SSF51735">
    <property type="entry name" value="NAD(P)-binding Rossmann-fold domains"/>
    <property type="match status" value="1"/>
</dbReference>